<dbReference type="SMART" id="SM00254">
    <property type="entry name" value="ShKT"/>
    <property type="match status" value="2"/>
</dbReference>
<sequence length="367" mass="41171">MGYVYILCALLFHERLMAKSSPLAKTIDNSSNREESLLKQYVKYVIKAYPNECLPPKGKAWVLESQDNTCNGIKCLVPEEWCSVNTDAHSARRKFSCEKLPNTCLIFLDHAILPIKPVNLHSKYQDVLPSESRFRSDSVLLENMVSEHLEEAAEEEKLDEESWKLEFLGQQDGTVLTRRNDLQSSRDGSPTSDLPDNAFLSSLSLPVVPTGQSKQNAFATTPVLETESCEQADNGGNLSNDDSLIEYMFVFGDDDKTLEQLKSSATPTKHDLINTDCLDSHEKCPLWASKDECDRNPFWMLPNCQKSCQSCGMTVGDVNTPTPVEGCFNGDELCQFWATVGECEKNPKWMNVYCQLSCNSCNEKQTA</sequence>
<protein>
    <submittedName>
        <fullName evidence="5">ShKT domain-containing protein</fullName>
    </submittedName>
</protein>
<dbReference type="Proteomes" id="UP000046395">
    <property type="component" value="Unassembled WGS sequence"/>
</dbReference>
<dbReference type="PROSITE" id="PS51670">
    <property type="entry name" value="SHKT"/>
    <property type="match status" value="2"/>
</dbReference>
<accession>A0A5S6QGU6</accession>
<dbReference type="Pfam" id="PF01549">
    <property type="entry name" value="ShK"/>
    <property type="match status" value="2"/>
</dbReference>
<feature type="disulfide bond" evidence="1">
    <location>
        <begin position="277"/>
        <end position="311"/>
    </location>
</feature>
<dbReference type="WBParaSite" id="TMUE_2000006360.1">
    <property type="protein sequence ID" value="TMUE_2000006360.1"/>
    <property type="gene ID" value="WBGene00293158"/>
</dbReference>
<evidence type="ECO:0000313" key="5">
    <source>
        <dbReference type="WBParaSite" id="TMUE_2000006360.1"/>
    </source>
</evidence>
<proteinExistence type="predicted"/>
<dbReference type="PANTHER" id="PTHR21724">
    <property type="entry name" value="SHKT DOMAIN-CONTAINING PROTEIN"/>
    <property type="match status" value="1"/>
</dbReference>
<evidence type="ECO:0000256" key="1">
    <source>
        <dbReference type="PROSITE-ProRule" id="PRU01005"/>
    </source>
</evidence>
<dbReference type="PANTHER" id="PTHR21724:SF109">
    <property type="entry name" value="SHKT DOMAIN-CONTAINING PROTEIN"/>
    <property type="match status" value="1"/>
</dbReference>
<feature type="domain" description="ShKT" evidence="3">
    <location>
        <begin position="327"/>
        <end position="361"/>
    </location>
</feature>
<dbReference type="STRING" id="70415.A0A5S6QGU6"/>
<feature type="domain" description="ShKT" evidence="3">
    <location>
        <begin position="277"/>
        <end position="311"/>
    </location>
</feature>
<dbReference type="AlphaFoldDB" id="A0A5S6QGU6"/>
<keyword evidence="4" id="KW-1185">Reference proteome</keyword>
<reference evidence="5" key="1">
    <citation type="submission" date="2019-12" db="UniProtKB">
        <authorList>
            <consortium name="WormBaseParasite"/>
        </authorList>
    </citation>
    <scope>IDENTIFICATION</scope>
</reference>
<feature type="disulfide bond" evidence="1">
    <location>
        <begin position="327"/>
        <end position="361"/>
    </location>
</feature>
<evidence type="ECO:0000259" key="3">
    <source>
        <dbReference type="PROSITE" id="PS51670"/>
    </source>
</evidence>
<organism evidence="4 5">
    <name type="scientific">Trichuris muris</name>
    <name type="common">Mouse whipworm</name>
    <dbReference type="NCBI Taxonomy" id="70415"/>
    <lineage>
        <taxon>Eukaryota</taxon>
        <taxon>Metazoa</taxon>
        <taxon>Ecdysozoa</taxon>
        <taxon>Nematoda</taxon>
        <taxon>Enoplea</taxon>
        <taxon>Dorylaimia</taxon>
        <taxon>Trichinellida</taxon>
        <taxon>Trichuridae</taxon>
        <taxon>Trichuris</taxon>
    </lineage>
</organism>
<feature type="compositionally biased region" description="Polar residues" evidence="2">
    <location>
        <begin position="182"/>
        <end position="195"/>
    </location>
</feature>
<name>A0A5S6QGU6_TRIMR</name>
<keyword evidence="1" id="KW-1015">Disulfide bond</keyword>
<comment type="caution">
    <text evidence="1">Lacks conserved residue(s) required for the propagation of feature annotation.</text>
</comment>
<evidence type="ECO:0000256" key="2">
    <source>
        <dbReference type="SAM" id="MobiDB-lite"/>
    </source>
</evidence>
<feature type="region of interest" description="Disordered" evidence="2">
    <location>
        <begin position="176"/>
        <end position="195"/>
    </location>
</feature>
<evidence type="ECO:0000313" key="4">
    <source>
        <dbReference type="Proteomes" id="UP000046395"/>
    </source>
</evidence>
<dbReference type="InterPro" id="IPR003582">
    <property type="entry name" value="ShKT_dom"/>
</dbReference>